<feature type="transmembrane region" description="Helical" evidence="2">
    <location>
        <begin position="618"/>
        <end position="639"/>
    </location>
</feature>
<proteinExistence type="predicted"/>
<feature type="transmembrane region" description="Helical" evidence="2">
    <location>
        <begin position="1550"/>
        <end position="1571"/>
    </location>
</feature>
<feature type="transmembrane region" description="Helical" evidence="2">
    <location>
        <begin position="1678"/>
        <end position="1698"/>
    </location>
</feature>
<keyword evidence="4" id="KW-1185">Reference proteome</keyword>
<feature type="transmembrane region" description="Helical" evidence="2">
    <location>
        <begin position="1263"/>
        <end position="1283"/>
    </location>
</feature>
<keyword evidence="2" id="KW-1133">Transmembrane helix</keyword>
<feature type="transmembrane region" description="Helical" evidence="2">
    <location>
        <begin position="999"/>
        <end position="1016"/>
    </location>
</feature>
<feature type="compositionally biased region" description="Pro residues" evidence="1">
    <location>
        <begin position="232"/>
        <end position="254"/>
    </location>
</feature>
<feature type="transmembrane region" description="Helical" evidence="2">
    <location>
        <begin position="589"/>
        <end position="612"/>
    </location>
</feature>
<protein>
    <submittedName>
        <fullName evidence="3">DUF2339 domain-containing protein</fullName>
    </submittedName>
</protein>
<feature type="transmembrane region" description="Helical" evidence="2">
    <location>
        <begin position="1072"/>
        <end position="1093"/>
    </location>
</feature>
<feature type="transmembrane region" description="Helical" evidence="2">
    <location>
        <begin position="330"/>
        <end position="352"/>
    </location>
</feature>
<feature type="transmembrane region" description="Helical" evidence="2">
    <location>
        <begin position="1493"/>
        <end position="1512"/>
    </location>
</feature>
<feature type="region of interest" description="Disordered" evidence="1">
    <location>
        <begin position="216"/>
        <end position="254"/>
    </location>
</feature>
<dbReference type="PANTHER" id="PTHR23030:SF30">
    <property type="entry name" value="TYROSINE-PROTEIN PHOSPHATASE NON-RECEPTOR TYPE 23"/>
    <property type="match status" value="1"/>
</dbReference>
<feature type="transmembrane region" description="Helical" evidence="2">
    <location>
        <begin position="1830"/>
        <end position="1848"/>
    </location>
</feature>
<feature type="transmembrane region" description="Helical" evidence="2">
    <location>
        <begin position="388"/>
        <end position="414"/>
    </location>
</feature>
<feature type="transmembrane region" description="Helical" evidence="2">
    <location>
        <begin position="426"/>
        <end position="443"/>
    </location>
</feature>
<feature type="transmembrane region" description="Helical" evidence="2">
    <location>
        <begin position="1463"/>
        <end position="1481"/>
    </location>
</feature>
<feature type="transmembrane region" description="Helical" evidence="2">
    <location>
        <begin position="1654"/>
        <end position="1672"/>
    </location>
</feature>
<feature type="transmembrane region" description="Helical" evidence="2">
    <location>
        <begin position="882"/>
        <end position="902"/>
    </location>
</feature>
<feature type="transmembrane region" description="Helical" evidence="2">
    <location>
        <begin position="1591"/>
        <end position="1611"/>
    </location>
</feature>
<feature type="transmembrane region" description="Helical" evidence="2">
    <location>
        <begin position="271"/>
        <end position="293"/>
    </location>
</feature>
<feature type="transmembrane region" description="Helical" evidence="2">
    <location>
        <begin position="779"/>
        <end position="798"/>
    </location>
</feature>
<feature type="transmembrane region" description="Helical" evidence="2">
    <location>
        <begin position="455"/>
        <end position="473"/>
    </location>
</feature>
<dbReference type="Proteomes" id="UP000645610">
    <property type="component" value="Unassembled WGS sequence"/>
</dbReference>
<feature type="transmembrane region" description="Helical" evidence="2">
    <location>
        <begin position="922"/>
        <end position="947"/>
    </location>
</feature>
<feature type="transmembrane region" description="Helical" evidence="2">
    <location>
        <begin position="1186"/>
        <end position="1204"/>
    </location>
</feature>
<feature type="transmembrane region" description="Helical" evidence="2">
    <location>
        <begin position="1803"/>
        <end position="1823"/>
    </location>
</feature>
<feature type="transmembrane region" description="Helical" evidence="2">
    <location>
        <begin position="1129"/>
        <end position="1147"/>
    </location>
</feature>
<feature type="transmembrane region" description="Helical" evidence="2">
    <location>
        <begin position="1740"/>
        <end position="1758"/>
    </location>
</feature>
<feature type="transmembrane region" description="Helical" evidence="2">
    <location>
        <begin position="1779"/>
        <end position="1797"/>
    </location>
</feature>
<dbReference type="PRINTS" id="PR01217">
    <property type="entry name" value="PRICHEXTENSN"/>
</dbReference>
<feature type="transmembrane region" description="Helical" evidence="2">
    <location>
        <begin position="1623"/>
        <end position="1642"/>
    </location>
</feature>
<reference evidence="3 4" key="1">
    <citation type="submission" date="2020-11" db="EMBL/GenBank/DDBJ databases">
        <authorList>
            <person name="Kim M.K."/>
        </authorList>
    </citation>
    <scope>NUCLEOTIDE SEQUENCE [LARGE SCALE GENOMIC DNA]</scope>
    <source>
        <strain evidence="3 4">BT439</strain>
    </source>
</reference>
<evidence type="ECO:0000313" key="3">
    <source>
        <dbReference type="EMBL" id="MBF9141785.1"/>
    </source>
</evidence>
<feature type="transmembrane region" description="Helical" evidence="2">
    <location>
        <begin position="300"/>
        <end position="318"/>
    </location>
</feature>
<sequence length="1909" mass="203306">MEVPVVAFIIAVVLIARLWDLPKKLAAMQAELDRRHNIQEEMRAELHRLRDQLAVLREAGLTPPSGSPPMPATAAATVVAPASSAAVAPAMTTAPSATAPPVMAAATAPPTPVPVLPPAATPAVVAPVAAPAPAAPPALAPVLPVVPVPDAAPVAPPTPVAVPIAPEVVPVASSEPIASPTPAPVLPVAAPHAPVVPPVVAPLPVAEGPAPVPIPVSKPAPVPQAATTPTPTQRPPVVPPTPPPPRRPLPPPVPAGPSWWDKAATLLLENWTGILGAVVLVTGVGFLGIYAALRLAPPYRFLLICGFAAGLLGARFGLRNKAFAQQLNAWLLSSAAAIFLFACVGSVSIAGLRWAVPPFDYLLLLAGVSANLYLAWRSSREAVSTLHGVLSLVALAVLPPTALTLAAAAGVTAFSIAITYRQLWKYQLLLSIASFFVFHLYWHQQLHAVSNTLRLTAMGLVLLVGAAAAVVQYRRVYAKRRFEPLLFTAHVLNWTTLGISLYLHSTGSIWKTIPLALGALLTHWAGRRARQLGIGWLFQTDTIISLILALATAFSLQGWHATPPVILLFMLLESLLITLIMARQREALVYRVALAGAGFAGVDLLLVAAGRAGNPPFLLYRDALVLALAGWAGLAFAQLTYRQPLLAASSDGRNQAHHNLLSGFAGLAGLLQVGAGLLLARVLFGYAHPPVWGLMTALLGLAAGSVALAFWVRTAKLAPGWVRQQQLLLGHFFAVLAVLGLHETGLSWPLVLGLLYGEHLLAAALLARQREALPYHVALTGAYLTAVGLLAVVGYQASYSLPPALYRNAAVLALAGWVGLFFTNRLQQWLAQWAEKTGIIFTFSNAEQDYLSGLARLAGLLQVGAGLVLARVLFAWEGVPVGVLLLALMAQAAISVGLAIGLRTASHPDPWVRQQQLLLGQFFALLAVVGLHEMGLGWSVVLLLLYIENLLVAWVTAQKGESLLHRVTVVGAYLFGGGLLLVASGKLYSGLPAVLYRNALWLTLAGWAGIIFLIVARRTGASRASTSQASTPALVSSDVALQNGLTGLAGLLQAGAGGLLARVLFGWQPVPVWLLMGALLGLAAAALGLAAWVRTVPQVPGWVRKQQLVLAQLFAVLALLGLHEAGLSWPVVLGLLYAENLAIAFLTARRREMLLYHLTLAGAFLTGTGLMLVVGSQEGIPTSAVLYRDALVLALAGWAGLAFAQRTYQQFASGQAADPSEQPGIGKGIFEALGGFAALAGLLQASTGLLLGRALFTWHNAPTALLLLLLMLTGASVATAAWVRKQGILPVWVRRQQLVLGQFFAVLAVFGLHEIGLSWPAVFTVLYAENLLVALLLAGRDEDALLHSQTYLLVLQALLLPLLVRSLWPGTLAALPRAGLLAGAGLLTAAYQARRRFWPLSTEAEEYGALGLGGTWQLSLLGLAVGWLLLGVGTLVYELPWAAWAMVGLLGSLLWLRTRVALPGVWAGLVLAGVGYLALQWNHVLLPAHGQVYSPGYVLLYLLPTLAVPVAGLRTSWWAAGGRFVRAPWVYLLGAHGVVALVAAVPAGHVAYFCLGLLALAATSFAAAQLWRRRLPDTAAVHRAGQPDRYFLHLGYWLLSGALLTHLWLLTRNEWFFGQPAEYFTAALLFAVLAAWAAVRPPATAPVYNSWRRLHPWLAEAALLFGTATLGHNVRTSWLPLLWAAAALGLGYVGAHLPKRFRRLGVYGRLYYWLAAGTSGAVSLIHLDPSQLLSAQWWELTAAVVLLFGYVWLALTQGDKAFRGLSPAWDILARPPRRALEAWLLYPAFLALALLLIQSFDRSVLTVLLMLEVVAVFSISLLLRRQDLRYLSLAGLLACLVRLVFFDLSRSGTITRAVVFILMGLLLLGMNALYARFKARFTAIEAEPEDDFSLPDFTAPDEEPQVVPE</sequence>
<feature type="transmembrane region" description="Helical" evidence="2">
    <location>
        <begin position="1524"/>
        <end position="1544"/>
    </location>
</feature>
<feature type="transmembrane region" description="Helical" evidence="2">
    <location>
        <begin position="1414"/>
        <end position="1433"/>
    </location>
</feature>
<feature type="transmembrane region" description="Helical" evidence="2">
    <location>
        <begin position="565"/>
        <end position="582"/>
    </location>
</feature>
<dbReference type="RefSeq" id="WP_196286126.1">
    <property type="nucleotide sequence ID" value="NZ_JADQDP010000002.1"/>
</dbReference>
<feature type="transmembrane region" description="Helical" evidence="2">
    <location>
        <begin position="1154"/>
        <end position="1174"/>
    </location>
</feature>
<feature type="transmembrane region" description="Helical" evidence="2">
    <location>
        <begin position="1854"/>
        <end position="1874"/>
    </location>
</feature>
<feature type="transmembrane region" description="Helical" evidence="2">
    <location>
        <begin position="1225"/>
        <end position="1243"/>
    </location>
</feature>
<evidence type="ECO:0000256" key="1">
    <source>
        <dbReference type="SAM" id="MobiDB-lite"/>
    </source>
</evidence>
<comment type="caution">
    <text evidence="3">The sequence shown here is derived from an EMBL/GenBank/DDBJ whole genome shotgun (WGS) entry which is preliminary data.</text>
</comment>
<feature type="transmembrane region" description="Helical" evidence="2">
    <location>
        <begin position="1374"/>
        <end position="1393"/>
    </location>
</feature>
<feature type="transmembrane region" description="Helical" evidence="2">
    <location>
        <begin position="804"/>
        <end position="823"/>
    </location>
</feature>
<feature type="transmembrane region" description="Helical" evidence="2">
    <location>
        <begin position="857"/>
        <end position="876"/>
    </location>
</feature>
<name>A0A931BDB8_9BACT</name>
<evidence type="ECO:0000313" key="4">
    <source>
        <dbReference type="Proteomes" id="UP000645610"/>
    </source>
</evidence>
<feature type="transmembrane region" description="Helical" evidence="2">
    <location>
        <begin position="1439"/>
        <end position="1456"/>
    </location>
</feature>
<dbReference type="GO" id="GO:0043328">
    <property type="term" value="P:protein transport to vacuole involved in ubiquitin-dependent protein catabolic process via the multivesicular body sorting pathway"/>
    <property type="evidence" value="ECO:0007669"/>
    <property type="project" value="TreeGrafter"/>
</dbReference>
<feature type="transmembrane region" description="Helical" evidence="2">
    <location>
        <begin position="690"/>
        <end position="712"/>
    </location>
</feature>
<gene>
    <name evidence="3" type="ORF">I2I01_09085</name>
</gene>
<keyword evidence="2" id="KW-0472">Membrane</keyword>
<feature type="transmembrane region" description="Helical" evidence="2">
    <location>
        <begin position="538"/>
        <end position="559"/>
    </location>
</feature>
<accession>A0A931BDB8</accession>
<feature type="transmembrane region" description="Helical" evidence="2">
    <location>
        <begin position="967"/>
        <end position="987"/>
    </location>
</feature>
<dbReference type="EMBL" id="JADQDP010000002">
    <property type="protein sequence ID" value="MBF9141785.1"/>
    <property type="molecule type" value="Genomic_DNA"/>
</dbReference>
<organism evidence="3 4">
    <name type="scientific">Hymenobacter properus</name>
    <dbReference type="NCBI Taxonomy" id="2791026"/>
    <lineage>
        <taxon>Bacteria</taxon>
        <taxon>Pseudomonadati</taxon>
        <taxon>Bacteroidota</taxon>
        <taxon>Cytophagia</taxon>
        <taxon>Cytophagales</taxon>
        <taxon>Hymenobacteraceae</taxon>
        <taxon>Hymenobacter</taxon>
    </lineage>
</organism>
<feature type="transmembrane region" description="Helical" evidence="2">
    <location>
        <begin position="1710"/>
        <end position="1728"/>
    </location>
</feature>
<evidence type="ECO:0000256" key="2">
    <source>
        <dbReference type="SAM" id="Phobius"/>
    </source>
</evidence>
<dbReference type="PANTHER" id="PTHR23030">
    <property type="entry name" value="PCD6 INTERACTING PROTEIN-RELATED"/>
    <property type="match status" value="1"/>
</dbReference>
<keyword evidence="2" id="KW-0812">Transmembrane</keyword>
<feature type="transmembrane region" description="Helical" evidence="2">
    <location>
        <begin position="660"/>
        <end position="684"/>
    </location>
</feature>